<keyword evidence="4" id="KW-0812">Transmembrane</keyword>
<dbReference type="GO" id="GO:0005615">
    <property type="term" value="C:extracellular space"/>
    <property type="evidence" value="ECO:0007669"/>
    <property type="project" value="TreeGrafter"/>
</dbReference>
<evidence type="ECO:0000256" key="5">
    <source>
        <dbReference type="SAM" id="SignalP"/>
    </source>
</evidence>
<dbReference type="OMA" id="TIEPNRQ"/>
<dbReference type="InterPro" id="IPR001611">
    <property type="entry name" value="Leu-rich_rpt"/>
</dbReference>
<dbReference type="PANTHER" id="PTHR24373:SF370">
    <property type="entry name" value="FISH-LIPS, ISOFORM E"/>
    <property type="match status" value="1"/>
</dbReference>
<dbReference type="GO" id="GO:0031012">
    <property type="term" value="C:extracellular matrix"/>
    <property type="evidence" value="ECO:0007669"/>
    <property type="project" value="TreeGrafter"/>
</dbReference>
<dbReference type="Proteomes" id="UP000594454">
    <property type="component" value="Chromosome 4"/>
</dbReference>
<keyword evidence="2 5" id="KW-0732">Signal</keyword>
<dbReference type="FunCoup" id="A0A7R8UY31">
    <property type="interactions" value="3"/>
</dbReference>
<keyword evidence="3" id="KW-0677">Repeat</keyword>
<name>A0A7R8UY31_HERIL</name>
<dbReference type="InterPro" id="IPR003591">
    <property type="entry name" value="Leu-rich_rpt_typical-subtyp"/>
</dbReference>
<evidence type="ECO:0000256" key="3">
    <source>
        <dbReference type="ARBA" id="ARBA00022737"/>
    </source>
</evidence>
<dbReference type="Pfam" id="PF13306">
    <property type="entry name" value="LRR_5"/>
    <property type="match status" value="1"/>
</dbReference>
<organism evidence="6 7">
    <name type="scientific">Hermetia illucens</name>
    <name type="common">Black soldier fly</name>
    <dbReference type="NCBI Taxonomy" id="343691"/>
    <lineage>
        <taxon>Eukaryota</taxon>
        <taxon>Metazoa</taxon>
        <taxon>Ecdysozoa</taxon>
        <taxon>Arthropoda</taxon>
        <taxon>Hexapoda</taxon>
        <taxon>Insecta</taxon>
        <taxon>Pterygota</taxon>
        <taxon>Neoptera</taxon>
        <taxon>Endopterygota</taxon>
        <taxon>Diptera</taxon>
        <taxon>Brachycera</taxon>
        <taxon>Stratiomyomorpha</taxon>
        <taxon>Stratiomyidae</taxon>
        <taxon>Hermetiinae</taxon>
        <taxon>Hermetia</taxon>
    </lineage>
</organism>
<feature type="transmembrane region" description="Helical" evidence="4">
    <location>
        <begin position="419"/>
        <end position="439"/>
    </location>
</feature>
<feature type="chain" id="PRO_5031091327" evidence="5">
    <location>
        <begin position="26"/>
        <end position="470"/>
    </location>
</feature>
<protein>
    <submittedName>
        <fullName evidence="6">Uncharacterized protein</fullName>
    </submittedName>
</protein>
<keyword evidence="4" id="KW-0472">Membrane</keyword>
<dbReference type="InterPro" id="IPR026906">
    <property type="entry name" value="LRR_5"/>
</dbReference>
<dbReference type="Pfam" id="PF13855">
    <property type="entry name" value="LRR_8"/>
    <property type="match status" value="1"/>
</dbReference>
<evidence type="ECO:0000256" key="4">
    <source>
        <dbReference type="SAM" id="Phobius"/>
    </source>
</evidence>
<keyword evidence="7" id="KW-1185">Reference proteome</keyword>
<keyword evidence="4" id="KW-1133">Transmembrane helix</keyword>
<dbReference type="SMART" id="SM00369">
    <property type="entry name" value="LRR_TYP"/>
    <property type="match status" value="4"/>
</dbReference>
<dbReference type="InterPro" id="IPR032675">
    <property type="entry name" value="LRR_dom_sf"/>
</dbReference>
<dbReference type="EMBL" id="LR899012">
    <property type="protein sequence ID" value="CAD7089260.1"/>
    <property type="molecule type" value="Genomic_DNA"/>
</dbReference>
<dbReference type="AlphaFoldDB" id="A0A7R8UY31"/>
<evidence type="ECO:0000313" key="7">
    <source>
        <dbReference type="Proteomes" id="UP000594454"/>
    </source>
</evidence>
<proteinExistence type="predicted"/>
<dbReference type="OrthoDB" id="1687175at2759"/>
<dbReference type="PROSITE" id="PS51450">
    <property type="entry name" value="LRR"/>
    <property type="match status" value="1"/>
</dbReference>
<evidence type="ECO:0000256" key="1">
    <source>
        <dbReference type="ARBA" id="ARBA00022614"/>
    </source>
</evidence>
<reference evidence="6 7" key="1">
    <citation type="submission" date="2020-11" db="EMBL/GenBank/DDBJ databases">
        <authorList>
            <person name="Wallbank WR R."/>
            <person name="Pardo Diaz C."/>
            <person name="Kozak K."/>
            <person name="Martin S."/>
            <person name="Jiggins C."/>
            <person name="Moest M."/>
            <person name="Warren A I."/>
            <person name="Generalovic N T."/>
            <person name="Byers J.R.P. K."/>
            <person name="Montejo-Kovacevich G."/>
            <person name="Yen C E."/>
        </authorList>
    </citation>
    <scope>NUCLEOTIDE SEQUENCE [LARGE SCALE GENOMIC DNA]</scope>
</reference>
<dbReference type="InParanoid" id="A0A7R8UY31"/>
<feature type="signal peptide" evidence="5">
    <location>
        <begin position="1"/>
        <end position="25"/>
    </location>
</feature>
<keyword evidence="1" id="KW-0433">Leucine-rich repeat</keyword>
<sequence length="470" mass="53159">MDDKKAKYLLVFITVLILVINSVLSAETNETLLCSNNENQTGACECENHSSSPWGIRTVDIDCQSRKFTITTFNWEVLPALSETLDISWNLFEYVPDLDSNTLKRLTASHNNVTALDDNNFNKLPQLRDLDLSWNSIEVISVNAFIGLSHLQKLDISHNHLRKISFHVFSYLVALDEINLSWNQNLNDTFGLQDVDLFLGLGATPRLKTIRMNRCGLTSLDLSHGTNLTSIYLEWNNFTSIPTLPRGVTYLDMSGNPIEVIGTKFFPQMYQLETLMMEDMPQLREIGPYALYGLPALKKVSFQNSRSLKKINPEAFGPIQTGNETEQLALEELILRGAALETLNSSLSSVFRNLKTIDLAGLPLDCDCRVVWIKHLDIETGAQCHEPKILHGSKVSEMNFHEAECKSWPGWIQHTMHGLMLIVFLVVCSVGFYMLVVRLRPFHRSSMRKVGPSSPYAPITIEPNRAENHF</sequence>
<evidence type="ECO:0000313" key="6">
    <source>
        <dbReference type="EMBL" id="CAD7089260.1"/>
    </source>
</evidence>
<dbReference type="PANTHER" id="PTHR24373">
    <property type="entry name" value="SLIT RELATED LEUCINE-RICH REPEAT NEURONAL PROTEIN"/>
    <property type="match status" value="1"/>
</dbReference>
<gene>
    <name evidence="6" type="ORF">HERILL_LOCUS11823</name>
</gene>
<evidence type="ECO:0000256" key="2">
    <source>
        <dbReference type="ARBA" id="ARBA00022729"/>
    </source>
</evidence>
<accession>A0A7R8UY31</accession>
<dbReference type="SUPFAM" id="SSF52058">
    <property type="entry name" value="L domain-like"/>
    <property type="match status" value="1"/>
</dbReference>
<dbReference type="Gene3D" id="3.80.10.10">
    <property type="entry name" value="Ribonuclease Inhibitor"/>
    <property type="match status" value="2"/>
</dbReference>
<dbReference type="InterPro" id="IPR050328">
    <property type="entry name" value="Dev_Immune_Receptor"/>
</dbReference>